<dbReference type="Proteomes" id="UP000295380">
    <property type="component" value="Unassembled WGS sequence"/>
</dbReference>
<protein>
    <submittedName>
        <fullName evidence="1">Uncharacterized protein</fullName>
    </submittedName>
</protein>
<comment type="caution">
    <text evidence="1">The sequence shown here is derived from an EMBL/GenBank/DDBJ whole genome shotgun (WGS) entry which is preliminary data.</text>
</comment>
<name>A0A4R7NID5_9GAMM</name>
<sequence length="69" mass="7761">MNDTEMAHGIAARGCIGYNVSLFFTALPASMPLRCESARLQRIPMQEINPINHLIKDLSERTDVLRGYL</sequence>
<evidence type="ECO:0000313" key="1">
    <source>
        <dbReference type="EMBL" id="TDU20207.1"/>
    </source>
</evidence>
<evidence type="ECO:0000313" key="2">
    <source>
        <dbReference type="Proteomes" id="UP000295380"/>
    </source>
</evidence>
<dbReference type="RefSeq" id="WP_166638329.1">
    <property type="nucleotide sequence ID" value="NZ_SOBR01000007.1"/>
</dbReference>
<dbReference type="AlphaFoldDB" id="A0A4R7NID5"/>
<organism evidence="1 2">
    <name type="scientific">Chromohalobacter marismortui</name>
    <dbReference type="NCBI Taxonomy" id="42055"/>
    <lineage>
        <taxon>Bacteria</taxon>
        <taxon>Pseudomonadati</taxon>
        <taxon>Pseudomonadota</taxon>
        <taxon>Gammaproteobacteria</taxon>
        <taxon>Oceanospirillales</taxon>
        <taxon>Halomonadaceae</taxon>
        <taxon>Chromohalobacter</taxon>
    </lineage>
</organism>
<dbReference type="EMBL" id="SOBR01000007">
    <property type="protein sequence ID" value="TDU20207.1"/>
    <property type="molecule type" value="Genomic_DNA"/>
</dbReference>
<reference evidence="1 2" key="1">
    <citation type="submission" date="2019-03" db="EMBL/GenBank/DDBJ databases">
        <title>Genomic Encyclopedia of Type Strains, Phase IV (KMG-IV): sequencing the most valuable type-strain genomes for metagenomic binning, comparative biology and taxonomic classification.</title>
        <authorList>
            <person name="Goeker M."/>
        </authorList>
    </citation>
    <scope>NUCLEOTIDE SEQUENCE [LARGE SCALE GENOMIC DNA]</scope>
    <source>
        <strain evidence="1 2">DSM 6770</strain>
    </source>
</reference>
<keyword evidence="2" id="KW-1185">Reference proteome</keyword>
<accession>A0A4R7NID5</accession>
<gene>
    <name evidence="1" type="ORF">C8E00_107106</name>
</gene>
<proteinExistence type="predicted"/>